<keyword evidence="16" id="KW-1185">Reference proteome</keyword>
<dbReference type="SUPFAM" id="SSF53448">
    <property type="entry name" value="Nucleotide-diphospho-sugar transferases"/>
    <property type="match status" value="1"/>
</dbReference>
<evidence type="ECO:0000256" key="1">
    <source>
        <dbReference type="ARBA" id="ARBA00004429"/>
    </source>
</evidence>
<evidence type="ECO:0000259" key="13">
    <source>
        <dbReference type="Pfam" id="PF07238"/>
    </source>
</evidence>
<keyword evidence="2 11" id="KW-1003">Cell membrane</keyword>
<evidence type="ECO:0000313" key="16">
    <source>
        <dbReference type="Proteomes" id="UP000586722"/>
    </source>
</evidence>
<keyword evidence="11" id="KW-0973">c-di-GMP</keyword>
<dbReference type="Gene3D" id="3.90.550.10">
    <property type="entry name" value="Spore Coat Polysaccharide Biosynthesis Protein SpsA, Chain A"/>
    <property type="match status" value="1"/>
</dbReference>
<evidence type="ECO:0000313" key="15">
    <source>
        <dbReference type="EMBL" id="NBN79446.1"/>
    </source>
</evidence>
<dbReference type="SUPFAM" id="SSF141371">
    <property type="entry name" value="PilZ domain-like"/>
    <property type="match status" value="1"/>
</dbReference>
<feature type="transmembrane region" description="Helical" evidence="11">
    <location>
        <begin position="396"/>
        <end position="424"/>
    </location>
</feature>
<feature type="transmembrane region" description="Helical" evidence="11">
    <location>
        <begin position="539"/>
        <end position="561"/>
    </location>
</feature>
<dbReference type="GO" id="GO:0012505">
    <property type="term" value="C:endomembrane system"/>
    <property type="evidence" value="ECO:0007669"/>
    <property type="project" value="UniProtKB-SubCell"/>
</dbReference>
<dbReference type="PRINTS" id="PR01439">
    <property type="entry name" value="CELLSNTHASEA"/>
</dbReference>
<dbReference type="InterPro" id="IPR029044">
    <property type="entry name" value="Nucleotide-diphossugar_trans"/>
</dbReference>
<dbReference type="GO" id="GO:0035438">
    <property type="term" value="F:cyclic-di-GMP binding"/>
    <property type="evidence" value="ECO:0007669"/>
    <property type="project" value="InterPro"/>
</dbReference>
<feature type="transmembrane region" description="Helical" evidence="11">
    <location>
        <begin position="31"/>
        <end position="48"/>
    </location>
</feature>
<comment type="catalytic activity">
    <reaction evidence="10 11">
        <text>[(1-&gt;4)-beta-D-glucosyl](n) + UDP-alpha-D-glucose = [(1-&gt;4)-beta-D-glucosyl](n+1) + UDP + H(+)</text>
        <dbReference type="Rhea" id="RHEA:19929"/>
        <dbReference type="Rhea" id="RHEA-COMP:10033"/>
        <dbReference type="Rhea" id="RHEA-COMP:10034"/>
        <dbReference type="ChEBI" id="CHEBI:15378"/>
        <dbReference type="ChEBI" id="CHEBI:18246"/>
        <dbReference type="ChEBI" id="CHEBI:58223"/>
        <dbReference type="ChEBI" id="CHEBI:58885"/>
        <dbReference type="EC" id="2.4.1.12"/>
    </reaction>
</comment>
<dbReference type="UniPathway" id="UPA00694"/>
<evidence type="ECO:0000256" key="11">
    <source>
        <dbReference type="RuleBase" id="RU365020"/>
    </source>
</evidence>
<dbReference type="RefSeq" id="WP_161709005.1">
    <property type="nucleotide sequence ID" value="NZ_JAABLQ010000001.1"/>
</dbReference>
<sequence length="749" mass="83309">MTSFSRLLPWFVTACLVGFLVTLPIGTQSQLVLGIVLIGALLLVWRFWPGPHQRLVMMAIGTLLVLRYLYWRATSTLPSTSDMADFIPGMILFAAELFCIGMLFISLFVVASPLERKPARRLADDELPTVDVFIPTYNEDVHLLSATLAAARALDYPADRLRVYLLDDGGTDQKCAQENVSLAAAARRRRAELMSLCSDLGATYLTRARNEHAKAGNLNNGLAHSTGELVVVFDADHAPVREFLRETVGHFRDDARLFLVQTPHFFLNPDPVEKNLSTWLRMPSENEMFYSVIQRGLDRWNAAFFCGSAAVLRRAALVEAGGFSGVSITEDCETALELHARGWNSRYVDRPMIAGLQPETFASFIGQRSRWCRGMMQILLLKNPLLKRGLSLPQRLCYLSSALFWAFPFPRLTFLVAPLLFIFFDLKIFIANSQEFVAFAVTYLIANMILQNYLYGRVRWPWVSELYEYIQSFYLAPAMLSVLLNPRKPSFNVTEKGVTTNRDFLSSLATPYFVSFAVLVVAMGYAGWRYATQTLDNDLLVVVCIWNALNLALAAVSLGVVSERSERRRNQRLAVNRCGRLDLHGGSLPVQIQDASTTGARVKLLTPGVDLPGGEGLPVGWLHVATLDGKTETGGIPVIVRRTISEPDSMAIGLQYLKPTPQHYTVIAELMYGQGKPLSDFWNLRRAGKGLLRGTLMFLRMSLGQMVRGLQFGWLALSQPKPDASDQPVVPPRAPETGGTVAPFKTAEG</sequence>
<dbReference type="GO" id="GO:0030244">
    <property type="term" value="P:cellulose biosynthetic process"/>
    <property type="evidence" value="ECO:0007669"/>
    <property type="project" value="UniProtKB-KW"/>
</dbReference>
<dbReference type="EMBL" id="JAABLQ010000001">
    <property type="protein sequence ID" value="NBN79446.1"/>
    <property type="molecule type" value="Genomic_DNA"/>
</dbReference>
<feature type="domain" description="PilZ" evidence="13">
    <location>
        <begin position="566"/>
        <end position="672"/>
    </location>
</feature>
<reference evidence="16" key="1">
    <citation type="submission" date="2020-01" db="EMBL/GenBank/DDBJ databases">
        <authorList>
            <person name="Fang Y."/>
            <person name="Sun R."/>
            <person name="Nie L."/>
            <person name="He J."/>
            <person name="Hao L."/>
            <person name="Wang L."/>
            <person name="Su S."/>
            <person name="Lv E."/>
            <person name="Zhang Z."/>
            <person name="Xie R."/>
            <person name="Liu H."/>
        </authorList>
    </citation>
    <scope>NUCLEOTIDE SEQUENCE [LARGE SCALE GENOMIC DNA]</scope>
    <source>
        <strain evidence="16">XCT-53</strain>
    </source>
</reference>
<keyword evidence="6 11" id="KW-0812">Transmembrane</keyword>
<keyword evidence="5 11" id="KW-0808">Transferase</keyword>
<evidence type="ECO:0000256" key="9">
    <source>
        <dbReference type="ARBA" id="ARBA00023136"/>
    </source>
</evidence>
<dbReference type="AlphaFoldDB" id="A0A7X5F477"/>
<dbReference type="PANTHER" id="PTHR43867">
    <property type="entry name" value="CELLULOSE SYNTHASE CATALYTIC SUBUNIT A [UDP-FORMING]"/>
    <property type="match status" value="1"/>
</dbReference>
<accession>A0A7X5F477</accession>
<feature type="transmembrane region" description="Helical" evidence="11">
    <location>
        <begin position="504"/>
        <end position="527"/>
    </location>
</feature>
<evidence type="ECO:0000256" key="3">
    <source>
        <dbReference type="ARBA" id="ARBA00022519"/>
    </source>
</evidence>
<organism evidence="15 16">
    <name type="scientific">Pannonibacter tanglangensis</name>
    <dbReference type="NCBI Taxonomy" id="2750084"/>
    <lineage>
        <taxon>Bacteria</taxon>
        <taxon>Pseudomonadati</taxon>
        <taxon>Pseudomonadota</taxon>
        <taxon>Alphaproteobacteria</taxon>
        <taxon>Hyphomicrobiales</taxon>
        <taxon>Stappiaceae</taxon>
        <taxon>Pannonibacter</taxon>
    </lineage>
</organism>
<dbReference type="EC" id="2.4.1.12" evidence="11"/>
<dbReference type="InterPro" id="IPR001173">
    <property type="entry name" value="Glyco_trans_2-like"/>
</dbReference>
<feature type="region of interest" description="Disordered" evidence="12">
    <location>
        <begin position="721"/>
        <end position="749"/>
    </location>
</feature>
<evidence type="ECO:0000256" key="2">
    <source>
        <dbReference type="ARBA" id="ARBA00022475"/>
    </source>
</evidence>
<feature type="transmembrane region" description="Helical" evidence="11">
    <location>
        <begin position="55"/>
        <end position="71"/>
    </location>
</feature>
<dbReference type="InterPro" id="IPR003919">
    <property type="entry name" value="Cell_synth_A"/>
</dbReference>
<dbReference type="CDD" id="cd06421">
    <property type="entry name" value="CESA_CelA_like"/>
    <property type="match status" value="1"/>
</dbReference>
<feature type="transmembrane region" description="Helical" evidence="11">
    <location>
        <begin position="436"/>
        <end position="454"/>
    </location>
</feature>
<comment type="cofactor">
    <cofactor evidence="11">
        <name>Mg(2+)</name>
        <dbReference type="ChEBI" id="CHEBI:18420"/>
    </cofactor>
</comment>
<proteinExistence type="predicted"/>
<evidence type="ECO:0000259" key="14">
    <source>
        <dbReference type="Pfam" id="PF13632"/>
    </source>
</evidence>
<dbReference type="NCBIfam" id="TIGR03030">
    <property type="entry name" value="CelA"/>
    <property type="match status" value="1"/>
</dbReference>
<dbReference type="InterPro" id="IPR009875">
    <property type="entry name" value="PilZ_domain"/>
</dbReference>
<protein>
    <recommendedName>
        <fullName evidence="11">Cellulose synthase catalytic subunit [UDP-forming]</fullName>
        <ecNumber evidence="11">2.4.1.12</ecNumber>
    </recommendedName>
</protein>
<comment type="caution">
    <text evidence="15">The sequence shown here is derived from an EMBL/GenBank/DDBJ whole genome shotgun (WGS) entry which is preliminary data.</text>
</comment>
<dbReference type="Pfam" id="PF13632">
    <property type="entry name" value="Glyco_trans_2_3"/>
    <property type="match status" value="1"/>
</dbReference>
<evidence type="ECO:0000256" key="4">
    <source>
        <dbReference type="ARBA" id="ARBA00022676"/>
    </source>
</evidence>
<keyword evidence="9 11" id="KW-0472">Membrane</keyword>
<evidence type="ECO:0000256" key="7">
    <source>
        <dbReference type="ARBA" id="ARBA00022916"/>
    </source>
</evidence>
<evidence type="ECO:0000256" key="6">
    <source>
        <dbReference type="ARBA" id="ARBA00022692"/>
    </source>
</evidence>
<comment type="subcellular location">
    <subcellularLocation>
        <location evidence="1">Cell inner membrane</location>
        <topology evidence="1">Multi-pass membrane protein</topology>
    </subcellularLocation>
</comment>
<evidence type="ECO:0000256" key="5">
    <source>
        <dbReference type="ARBA" id="ARBA00022679"/>
    </source>
</evidence>
<feature type="domain" description="Glycosyltransferase 2-like" evidence="14">
    <location>
        <begin position="230"/>
        <end position="446"/>
    </location>
</feature>
<dbReference type="PANTHER" id="PTHR43867:SF2">
    <property type="entry name" value="CELLULOSE SYNTHASE CATALYTIC SUBUNIT A [UDP-FORMING]"/>
    <property type="match status" value="1"/>
</dbReference>
<name>A0A7X5F477_9HYPH</name>
<feature type="transmembrane region" description="Helical" evidence="11">
    <location>
        <begin position="91"/>
        <end position="111"/>
    </location>
</feature>
<evidence type="ECO:0000256" key="12">
    <source>
        <dbReference type="SAM" id="MobiDB-lite"/>
    </source>
</evidence>
<comment type="function">
    <text evidence="11">Catalytic subunit of cellulose synthase. It polymerizes uridine 5'-diphosphate glucose to cellulose.</text>
</comment>
<comment type="pathway">
    <text evidence="11">Glycan metabolism; bacterial cellulose biosynthesis.</text>
</comment>
<keyword evidence="8 11" id="KW-1133">Transmembrane helix</keyword>
<dbReference type="GO" id="GO:0006011">
    <property type="term" value="P:UDP-alpha-D-glucose metabolic process"/>
    <property type="evidence" value="ECO:0007669"/>
    <property type="project" value="InterPro"/>
</dbReference>
<dbReference type="Pfam" id="PF07238">
    <property type="entry name" value="PilZ"/>
    <property type="match status" value="1"/>
</dbReference>
<evidence type="ECO:0000256" key="8">
    <source>
        <dbReference type="ARBA" id="ARBA00022989"/>
    </source>
</evidence>
<dbReference type="GO" id="GO:0016760">
    <property type="term" value="F:cellulose synthase (UDP-forming) activity"/>
    <property type="evidence" value="ECO:0007669"/>
    <property type="project" value="UniProtKB-EC"/>
</dbReference>
<dbReference type="InterPro" id="IPR050321">
    <property type="entry name" value="Glycosyltr_2/OpgH_subfam"/>
</dbReference>
<keyword evidence="4 11" id="KW-0328">Glycosyltransferase</keyword>
<gene>
    <name evidence="15" type="primary">bcsA</name>
    <name evidence="15" type="ORF">GWI72_14310</name>
</gene>
<feature type="transmembrane region" description="Helical" evidence="11">
    <location>
        <begin position="7"/>
        <end position="25"/>
    </location>
</feature>
<dbReference type="Proteomes" id="UP000586722">
    <property type="component" value="Unassembled WGS sequence"/>
</dbReference>
<dbReference type="GO" id="GO:0005886">
    <property type="term" value="C:plasma membrane"/>
    <property type="evidence" value="ECO:0007669"/>
    <property type="project" value="UniProtKB-SubCell"/>
</dbReference>
<keyword evidence="7 11" id="KW-0135">Cellulose biosynthesis</keyword>
<evidence type="ECO:0000256" key="10">
    <source>
        <dbReference type="ARBA" id="ARBA00048682"/>
    </source>
</evidence>
<keyword evidence="3 11" id="KW-0997">Cell inner membrane</keyword>